<dbReference type="PRINTS" id="PR00793">
    <property type="entry name" value="PROAMNOPTASE"/>
</dbReference>
<protein>
    <recommendedName>
        <fullName evidence="3">AB hydrolase-1 domain-containing protein</fullName>
    </recommendedName>
</protein>
<proteinExistence type="inferred from homology"/>
<evidence type="ECO:0000256" key="2">
    <source>
        <dbReference type="ARBA" id="ARBA00022801"/>
    </source>
</evidence>
<reference evidence="5" key="1">
    <citation type="submission" date="2015-08" db="EMBL/GenBank/DDBJ databases">
        <title>Fjat-14210 dsm16467.</title>
        <authorList>
            <person name="Liu B."/>
            <person name="Wang J."/>
            <person name="Zhu Y."/>
            <person name="Liu G."/>
            <person name="Chen Q."/>
            <person name="Chen Z."/>
            <person name="Lan J."/>
            <person name="Che J."/>
            <person name="Ge C."/>
            <person name="Shi H."/>
            <person name="Pan Z."/>
            <person name="Liu X."/>
        </authorList>
    </citation>
    <scope>NUCLEOTIDE SEQUENCE [LARGE SCALE GENOMIC DNA]</scope>
    <source>
        <strain evidence="5">DSM 16467</strain>
    </source>
</reference>
<evidence type="ECO:0000313" key="5">
    <source>
        <dbReference type="Proteomes" id="UP000037558"/>
    </source>
</evidence>
<evidence type="ECO:0000313" key="4">
    <source>
        <dbReference type="EMBL" id="KOO46068.1"/>
    </source>
</evidence>
<comment type="caution">
    <text evidence="4">The sequence shown here is derived from an EMBL/GenBank/DDBJ whole genome shotgun (WGS) entry which is preliminary data.</text>
</comment>
<name>A0A0M0L5X6_9BACI</name>
<accession>A0A0M0L5X6</accession>
<dbReference type="PATRIC" id="fig|284581.3.peg.1933"/>
<dbReference type="EMBL" id="LILC01000013">
    <property type="protein sequence ID" value="KOO46068.1"/>
    <property type="molecule type" value="Genomic_DNA"/>
</dbReference>
<dbReference type="GO" id="GO:0016020">
    <property type="term" value="C:membrane"/>
    <property type="evidence" value="ECO:0007669"/>
    <property type="project" value="TreeGrafter"/>
</dbReference>
<sequence length="238" mass="26313">MKKTGKVVLVTVTAIVSILLIALFFPTWTSSIAGDHSISTIQQVKINGTNQEIMIRGQDKRNPVLLFVHGGPGNSEIPYAKKYQHLLEKNFTVVNYDQRGTGKSYHFNEAHPNISSDLLADDLIAITDYLNKNVTNKKVILVGHSYGTYVATQAAAKAPEKYESYVGISQMSNTVESEMDSLDYVLKQATKAENKEDIGAIKKVQSKVENGEAFTPRDLVMKYGGGARQIDNPEKNLF</sequence>
<dbReference type="PANTHER" id="PTHR43798">
    <property type="entry name" value="MONOACYLGLYCEROL LIPASE"/>
    <property type="match status" value="1"/>
</dbReference>
<dbReference type="Gene3D" id="3.40.50.1820">
    <property type="entry name" value="alpha/beta hydrolase"/>
    <property type="match status" value="1"/>
</dbReference>
<dbReference type="GO" id="GO:0004177">
    <property type="term" value="F:aminopeptidase activity"/>
    <property type="evidence" value="ECO:0007669"/>
    <property type="project" value="UniProtKB-EC"/>
</dbReference>
<dbReference type="GO" id="GO:0006508">
    <property type="term" value="P:proteolysis"/>
    <property type="evidence" value="ECO:0007669"/>
    <property type="project" value="InterPro"/>
</dbReference>
<dbReference type="Proteomes" id="UP000037558">
    <property type="component" value="Unassembled WGS sequence"/>
</dbReference>
<comment type="similarity">
    <text evidence="1">Belongs to the peptidase S33 family.</text>
</comment>
<feature type="domain" description="AB hydrolase-1" evidence="3">
    <location>
        <begin position="63"/>
        <end position="181"/>
    </location>
</feature>
<evidence type="ECO:0000256" key="1">
    <source>
        <dbReference type="ARBA" id="ARBA00010088"/>
    </source>
</evidence>
<dbReference type="PANTHER" id="PTHR43798:SF33">
    <property type="entry name" value="HYDROLASE, PUTATIVE (AFU_ORTHOLOGUE AFUA_2G14860)-RELATED"/>
    <property type="match status" value="1"/>
</dbReference>
<dbReference type="InterPro" id="IPR050266">
    <property type="entry name" value="AB_hydrolase_sf"/>
</dbReference>
<dbReference type="InterPro" id="IPR002410">
    <property type="entry name" value="Peptidase_S33"/>
</dbReference>
<dbReference type="STRING" id="284581.AMD01_09325"/>
<evidence type="ECO:0000259" key="3">
    <source>
        <dbReference type="Pfam" id="PF00561"/>
    </source>
</evidence>
<dbReference type="SUPFAM" id="SSF53474">
    <property type="entry name" value="alpha/beta-Hydrolases"/>
    <property type="match status" value="1"/>
</dbReference>
<organism evidence="4 5">
    <name type="scientific">Priestia koreensis</name>
    <dbReference type="NCBI Taxonomy" id="284581"/>
    <lineage>
        <taxon>Bacteria</taxon>
        <taxon>Bacillati</taxon>
        <taxon>Bacillota</taxon>
        <taxon>Bacilli</taxon>
        <taxon>Bacillales</taxon>
        <taxon>Bacillaceae</taxon>
        <taxon>Priestia</taxon>
    </lineage>
</organism>
<dbReference type="Pfam" id="PF00561">
    <property type="entry name" value="Abhydrolase_1"/>
    <property type="match status" value="1"/>
</dbReference>
<dbReference type="InterPro" id="IPR000073">
    <property type="entry name" value="AB_hydrolase_1"/>
</dbReference>
<dbReference type="AlphaFoldDB" id="A0A0M0L5X6"/>
<gene>
    <name evidence="4" type="ORF">AMD01_09325</name>
</gene>
<keyword evidence="5" id="KW-1185">Reference proteome</keyword>
<dbReference type="InterPro" id="IPR029058">
    <property type="entry name" value="AB_hydrolase_fold"/>
</dbReference>
<keyword evidence="2" id="KW-0378">Hydrolase</keyword>